<evidence type="ECO:0000313" key="2">
    <source>
        <dbReference type="Proteomes" id="UP001163835"/>
    </source>
</evidence>
<comment type="caution">
    <text evidence="1">The sequence shown here is derived from an EMBL/GenBank/DDBJ whole genome shotgun (WGS) entry which is preliminary data.</text>
</comment>
<gene>
    <name evidence="1" type="ORF">F5876DRAFT_81489</name>
</gene>
<dbReference type="Proteomes" id="UP001163835">
    <property type="component" value="Unassembled WGS sequence"/>
</dbReference>
<organism evidence="1 2">
    <name type="scientific">Lentinula aff. lateritia</name>
    <dbReference type="NCBI Taxonomy" id="2804960"/>
    <lineage>
        <taxon>Eukaryota</taxon>
        <taxon>Fungi</taxon>
        <taxon>Dikarya</taxon>
        <taxon>Basidiomycota</taxon>
        <taxon>Agaricomycotina</taxon>
        <taxon>Agaricomycetes</taxon>
        <taxon>Agaricomycetidae</taxon>
        <taxon>Agaricales</taxon>
        <taxon>Marasmiineae</taxon>
        <taxon>Omphalotaceae</taxon>
        <taxon>Lentinula</taxon>
    </lineage>
</organism>
<sequence>MKRQRGLQLGMESNTGEDFMDVEEGEIEDVPLQTLNPKPLPLPKSASCTDTFEYTLNLVNYIMGAEHLIEWSDGLSHKAIWMAKTLLSSNMPRRTTTVMNQDNSTTIIQKLRQLSKRLDSMEKWQTNSTDPTPGPASTRTLKDSLGKVSVQASSPVYAPKLRQPLPTLPQSCAHEPESPLDHNHSAQLVISLRRDAPQKNFIF</sequence>
<accession>A0ACC1TMV0</accession>
<reference evidence="1" key="1">
    <citation type="submission" date="2022-09" db="EMBL/GenBank/DDBJ databases">
        <title>A Global Phylogenomic Analysis of the Shiitake Genus Lentinula.</title>
        <authorList>
            <consortium name="DOE Joint Genome Institute"/>
            <person name="Sierra-Patev S."/>
            <person name="Min B."/>
            <person name="Naranjo-Ortiz M."/>
            <person name="Looney B."/>
            <person name="Konkel Z."/>
            <person name="Slot J.C."/>
            <person name="Sakamoto Y."/>
            <person name="Steenwyk J.L."/>
            <person name="Rokas A."/>
            <person name="Carro J."/>
            <person name="Camarero S."/>
            <person name="Ferreira P."/>
            <person name="Molpeceres G."/>
            <person name="Ruiz-Duenas F.J."/>
            <person name="Serrano A."/>
            <person name="Henrissat B."/>
            <person name="Drula E."/>
            <person name="Hughes K.W."/>
            <person name="Mata J.L."/>
            <person name="Ishikawa N.K."/>
            <person name="Vargas-Isla R."/>
            <person name="Ushijima S."/>
            <person name="Smith C.A."/>
            <person name="Ahrendt S."/>
            <person name="Andreopoulos W."/>
            <person name="He G."/>
            <person name="Labutti K."/>
            <person name="Lipzen A."/>
            <person name="Ng V."/>
            <person name="Riley R."/>
            <person name="Sandor L."/>
            <person name="Barry K."/>
            <person name="Martinez A.T."/>
            <person name="Xiao Y."/>
            <person name="Gibbons J.G."/>
            <person name="Terashima K."/>
            <person name="Grigoriev I.V."/>
            <person name="Hibbett D.S."/>
        </authorList>
    </citation>
    <scope>NUCLEOTIDE SEQUENCE</scope>
    <source>
        <strain evidence="1">TMI1499</strain>
    </source>
</reference>
<keyword evidence="2" id="KW-1185">Reference proteome</keyword>
<protein>
    <submittedName>
        <fullName evidence="1">Uncharacterized protein</fullName>
    </submittedName>
</protein>
<dbReference type="EMBL" id="MU795546">
    <property type="protein sequence ID" value="KAJ3805701.1"/>
    <property type="molecule type" value="Genomic_DNA"/>
</dbReference>
<name>A0ACC1TMV0_9AGAR</name>
<evidence type="ECO:0000313" key="1">
    <source>
        <dbReference type="EMBL" id="KAJ3805701.1"/>
    </source>
</evidence>
<proteinExistence type="predicted"/>